<organism evidence="8 9">
    <name type="scientific">Ramlibacter alkalitolerans</name>
    <dbReference type="NCBI Taxonomy" id="2039631"/>
    <lineage>
        <taxon>Bacteria</taxon>
        <taxon>Pseudomonadati</taxon>
        <taxon>Pseudomonadota</taxon>
        <taxon>Betaproteobacteria</taxon>
        <taxon>Burkholderiales</taxon>
        <taxon>Comamonadaceae</taxon>
        <taxon>Ramlibacter</taxon>
    </lineage>
</organism>
<comment type="subunit">
    <text evidence="7">Homodimer.</text>
</comment>
<keyword evidence="2 7" id="KW-0479">Metal-binding</keyword>
<dbReference type="EMBL" id="JAEQND010000001">
    <property type="protein sequence ID" value="MBL0423887.1"/>
    <property type="molecule type" value="Genomic_DNA"/>
</dbReference>
<comment type="pathway">
    <text evidence="7">Cofactor biosynthesis; pyridoxine 5'-phosphate biosynthesis; pyridoxine 5'-phosphate from D-erythrose 4-phosphate: step 4/5.</text>
</comment>
<evidence type="ECO:0000256" key="3">
    <source>
        <dbReference type="ARBA" id="ARBA00022857"/>
    </source>
</evidence>
<feature type="binding site" evidence="7">
    <location>
        <position position="276"/>
    </location>
    <ligand>
        <name>a divalent metal cation</name>
        <dbReference type="ChEBI" id="CHEBI:60240"/>
        <note>ligand shared between dimeric partners</note>
    </ligand>
</feature>
<evidence type="ECO:0000256" key="6">
    <source>
        <dbReference type="ARBA" id="ARBA00023096"/>
    </source>
</evidence>
<protein>
    <recommendedName>
        <fullName evidence="7">4-hydroxythreonine-4-phosphate dehydrogenase</fullName>
        <ecNumber evidence="7">1.1.1.262</ecNumber>
    </recommendedName>
    <alternativeName>
        <fullName evidence="7">4-(phosphohydroxy)-L-threonine dehydrogenase</fullName>
    </alternativeName>
</protein>
<keyword evidence="7" id="KW-0170">Cobalt</keyword>
<proteinExistence type="inferred from homology"/>
<dbReference type="PANTHER" id="PTHR30004">
    <property type="entry name" value="4-HYDROXYTHREONINE-4-PHOSPHATE DEHYDROGENASE"/>
    <property type="match status" value="1"/>
</dbReference>
<dbReference type="PANTHER" id="PTHR30004:SF6">
    <property type="entry name" value="D-THREONATE 4-PHOSPHATE DEHYDROGENASE"/>
    <property type="match status" value="1"/>
</dbReference>
<dbReference type="RefSeq" id="WP_201687116.1">
    <property type="nucleotide sequence ID" value="NZ_JAEQND010000001.1"/>
</dbReference>
<comment type="miscellaneous">
    <text evidence="7">The active site is located at the dimer interface.</text>
</comment>
<keyword evidence="1 7" id="KW-0963">Cytoplasm</keyword>
<dbReference type="InterPro" id="IPR037510">
    <property type="entry name" value="PdxA"/>
</dbReference>
<feature type="binding site" evidence="7">
    <location>
        <position position="293"/>
    </location>
    <ligand>
        <name>substrate</name>
    </ligand>
</feature>
<name>A0ABS1JI58_9BURK</name>
<feature type="binding site" evidence="7">
    <location>
        <position position="139"/>
    </location>
    <ligand>
        <name>substrate</name>
    </ligand>
</feature>
<dbReference type="InterPro" id="IPR005255">
    <property type="entry name" value="PdxA_fam"/>
</dbReference>
<dbReference type="EC" id="1.1.1.262" evidence="7"/>
<evidence type="ECO:0000256" key="2">
    <source>
        <dbReference type="ARBA" id="ARBA00022723"/>
    </source>
</evidence>
<keyword evidence="6 7" id="KW-0664">Pyridoxine biosynthesis</keyword>
<keyword evidence="5 7" id="KW-0520">NAD</keyword>
<comment type="catalytic activity">
    <reaction evidence="7">
        <text>4-(phosphooxy)-L-threonine + NAD(+) = 3-amino-2-oxopropyl phosphate + CO2 + NADH</text>
        <dbReference type="Rhea" id="RHEA:32275"/>
        <dbReference type="ChEBI" id="CHEBI:16526"/>
        <dbReference type="ChEBI" id="CHEBI:57279"/>
        <dbReference type="ChEBI" id="CHEBI:57540"/>
        <dbReference type="ChEBI" id="CHEBI:57945"/>
        <dbReference type="ChEBI" id="CHEBI:58452"/>
        <dbReference type="EC" id="1.1.1.262"/>
    </reaction>
</comment>
<evidence type="ECO:0000256" key="5">
    <source>
        <dbReference type="ARBA" id="ARBA00023027"/>
    </source>
</evidence>
<evidence type="ECO:0000256" key="4">
    <source>
        <dbReference type="ARBA" id="ARBA00023002"/>
    </source>
</evidence>
<evidence type="ECO:0000256" key="7">
    <source>
        <dbReference type="HAMAP-Rule" id="MF_00536"/>
    </source>
</evidence>
<dbReference type="GO" id="GO:0050570">
    <property type="term" value="F:4-hydroxythreonine-4-phosphate dehydrogenase activity"/>
    <property type="evidence" value="ECO:0007669"/>
    <property type="project" value="UniProtKB-EC"/>
</dbReference>
<keyword evidence="3 7" id="KW-0521">NADP</keyword>
<comment type="caution">
    <text evidence="8">The sequence shown here is derived from an EMBL/GenBank/DDBJ whole genome shotgun (WGS) entry which is preliminary data.</text>
</comment>
<feature type="binding site" evidence="7">
    <location>
        <position position="177"/>
    </location>
    <ligand>
        <name>a divalent metal cation</name>
        <dbReference type="ChEBI" id="CHEBI:60240"/>
        <note>ligand shared between dimeric partners</note>
    </ligand>
</feature>
<gene>
    <name evidence="7 8" type="primary">pdxA</name>
    <name evidence="8" type="ORF">JI746_02115</name>
</gene>
<comment type="similarity">
    <text evidence="7">Belongs to the PdxA family.</text>
</comment>
<dbReference type="NCBIfam" id="TIGR00557">
    <property type="entry name" value="pdxA"/>
    <property type="match status" value="1"/>
</dbReference>
<evidence type="ECO:0000256" key="1">
    <source>
        <dbReference type="ARBA" id="ARBA00022490"/>
    </source>
</evidence>
<keyword evidence="7" id="KW-0460">Magnesium</keyword>
<comment type="cofactor">
    <cofactor evidence="7">
        <name>Zn(2+)</name>
        <dbReference type="ChEBI" id="CHEBI:29105"/>
    </cofactor>
    <cofactor evidence="7">
        <name>Mg(2+)</name>
        <dbReference type="ChEBI" id="CHEBI:18420"/>
    </cofactor>
    <cofactor evidence="7">
        <name>Co(2+)</name>
        <dbReference type="ChEBI" id="CHEBI:48828"/>
    </cofactor>
    <text evidence="7">Binds 1 divalent metal cation per subunit. Can use ions such as Zn(2+), Mg(2+) or Co(2+).</text>
</comment>
<accession>A0ABS1JI58</accession>
<evidence type="ECO:0000313" key="8">
    <source>
        <dbReference type="EMBL" id="MBL0423887.1"/>
    </source>
</evidence>
<comment type="subcellular location">
    <subcellularLocation>
        <location evidence="7">Cytoplasm</location>
    </subcellularLocation>
</comment>
<feature type="binding site" evidence="7">
    <location>
        <position position="221"/>
    </location>
    <ligand>
        <name>a divalent metal cation</name>
        <dbReference type="ChEBI" id="CHEBI:60240"/>
        <note>ligand shared between dimeric partners</note>
    </ligand>
</feature>
<keyword evidence="9" id="KW-1185">Reference proteome</keyword>
<dbReference type="Gene3D" id="3.40.718.10">
    <property type="entry name" value="Isopropylmalate Dehydrogenase"/>
    <property type="match status" value="1"/>
</dbReference>
<feature type="binding site" evidence="7">
    <location>
        <position position="302"/>
    </location>
    <ligand>
        <name>substrate</name>
    </ligand>
</feature>
<dbReference type="SUPFAM" id="SSF53659">
    <property type="entry name" value="Isocitrate/Isopropylmalate dehydrogenase-like"/>
    <property type="match status" value="1"/>
</dbReference>
<keyword evidence="7" id="KW-0862">Zinc</keyword>
<feature type="binding site" evidence="7">
    <location>
        <position position="284"/>
    </location>
    <ligand>
        <name>substrate</name>
    </ligand>
</feature>
<keyword evidence="4 7" id="KW-0560">Oxidoreductase</keyword>
<reference evidence="8 9" key="1">
    <citation type="journal article" date="2017" name="Int. J. Syst. Evol. Microbiol.">
        <title>Ramlibacter alkalitolerans sp. nov., alkali-tolerant bacterium isolated from soil of ginseng.</title>
        <authorList>
            <person name="Lee D.H."/>
            <person name="Cha C.J."/>
        </authorList>
    </citation>
    <scope>NUCLEOTIDE SEQUENCE [LARGE SCALE GENOMIC DNA]</scope>
    <source>
        <strain evidence="8 9">KACC 19305</strain>
    </source>
</reference>
<comment type="function">
    <text evidence="7">Catalyzes the NAD(P)-dependent oxidation of 4-(phosphooxy)-L-threonine (HTP) into 2-amino-3-oxo-4-(phosphooxy)butyric acid which spontaneously decarboxylates to form 3-amino-2-oxopropyl phosphate (AHAP).</text>
</comment>
<dbReference type="HAMAP" id="MF_00536">
    <property type="entry name" value="PdxA"/>
    <property type="match status" value="1"/>
</dbReference>
<dbReference type="Pfam" id="PF04166">
    <property type="entry name" value="PdxA"/>
    <property type="match status" value="1"/>
</dbReference>
<evidence type="ECO:0000313" key="9">
    <source>
        <dbReference type="Proteomes" id="UP000622707"/>
    </source>
</evidence>
<dbReference type="Proteomes" id="UP000622707">
    <property type="component" value="Unassembled WGS sequence"/>
</dbReference>
<sequence>MKPLAITIGDPAGIGPEIIAKAFAEQALTAGCFVAGDVACMRRGAAAIAGGGPPLPIALIASVPEAAQVPPRCIPVLQVGAPLDPLPAWGVVSEAAGRVAAKAVLWAASAALRGEIAGVVTAPLHKEALAAAGLPYPGHTELLQAEAAAHAGVGLDRMPVRMMLANDELRTVLVSIHVALRAALEAVTFANVRETLRITDAALAAMLGRRPRIAVAGLNPHAGEGGLFGREEIEVIVPAMRDAQAAGLDVHGPFAPDTVFMRARRGEFDVVVAMYHDQGLIPVKYLGVEKGVNVTLGLPLVRTSPDHGTAFDIAGTGTADAASLCAAIGMARRLAGNS</sequence>
<feature type="binding site" evidence="7">
    <location>
        <position position="140"/>
    </location>
    <ligand>
        <name>substrate</name>
    </ligand>
</feature>